<evidence type="ECO:0000256" key="1">
    <source>
        <dbReference type="ARBA" id="ARBA00010296"/>
    </source>
</evidence>
<keyword evidence="8" id="KW-1185">Reference proteome</keyword>
<evidence type="ECO:0000256" key="4">
    <source>
        <dbReference type="ARBA" id="ARBA00023136"/>
    </source>
</evidence>
<reference evidence="7 8" key="1">
    <citation type="submission" date="2021-02" db="EMBL/GenBank/DDBJ databases">
        <title>Paracoccus methylovroum sp.nov., a new methanol and methylamine utilizing methylotrophic denitrifer.</title>
        <authorList>
            <person name="Timsy T."/>
            <person name="Behrendt U."/>
            <person name="Ulrich A."/>
            <person name="Spanner T."/>
            <person name="Foesel B.U."/>
            <person name="Horn M.A."/>
            <person name="Kolb S."/>
        </authorList>
    </citation>
    <scope>NUCLEOTIDE SEQUENCE [LARGE SCALE GENOMIC DNA]</scope>
    <source>
        <strain evidence="7 8">H4-D09</strain>
    </source>
</reference>
<keyword evidence="3" id="KW-0732">Signal</keyword>
<dbReference type="EMBL" id="CP070368">
    <property type="protein sequence ID" value="QRZ14125.1"/>
    <property type="molecule type" value="Genomic_DNA"/>
</dbReference>
<evidence type="ECO:0000256" key="2">
    <source>
        <dbReference type="ARBA" id="ARBA00022475"/>
    </source>
</evidence>
<dbReference type="InterPro" id="IPR012556">
    <property type="entry name" value="Entericidin"/>
</dbReference>
<evidence type="ECO:0000313" key="8">
    <source>
        <dbReference type="Proteomes" id="UP000663629"/>
    </source>
</evidence>
<evidence type="ECO:0000256" key="5">
    <source>
        <dbReference type="ARBA" id="ARBA00023139"/>
    </source>
</evidence>
<dbReference type="Pfam" id="PF08085">
    <property type="entry name" value="Entericidin"/>
    <property type="match status" value="1"/>
</dbReference>
<gene>
    <name evidence="7" type="ORF">JWJ88_03320</name>
</gene>
<keyword evidence="2" id="KW-1003">Cell membrane</keyword>
<keyword evidence="4" id="KW-0472">Membrane</keyword>
<evidence type="ECO:0000256" key="6">
    <source>
        <dbReference type="ARBA" id="ARBA00023288"/>
    </source>
</evidence>
<evidence type="ECO:0000256" key="3">
    <source>
        <dbReference type="ARBA" id="ARBA00022729"/>
    </source>
</evidence>
<dbReference type="Proteomes" id="UP000663629">
    <property type="component" value="Chromosome 1"/>
</dbReference>
<sequence length="66" mass="6625">MITVSLCLAGMAVAGCETMQGAGRDMQTAGQLLTEQAANGQVQMGQAPVAPAADPYMAPAVTPAPY</sequence>
<accession>A0ABX7JIP7</accession>
<keyword evidence="5" id="KW-0564">Palmitate</keyword>
<organism evidence="7 8">
    <name type="scientific">Paracoccus methylovorus</name>
    <dbReference type="NCBI Taxonomy" id="2812658"/>
    <lineage>
        <taxon>Bacteria</taxon>
        <taxon>Pseudomonadati</taxon>
        <taxon>Pseudomonadota</taxon>
        <taxon>Alphaproteobacteria</taxon>
        <taxon>Rhodobacterales</taxon>
        <taxon>Paracoccaceae</taxon>
        <taxon>Paracoccus</taxon>
    </lineage>
</organism>
<protein>
    <submittedName>
        <fullName evidence="7">Entericidin A/B family lipoprotein</fullName>
    </submittedName>
</protein>
<comment type="similarity">
    <text evidence="1">Belongs to the EcnA/EcnB lipoprotein family.</text>
</comment>
<proteinExistence type="inferred from homology"/>
<keyword evidence="6 7" id="KW-0449">Lipoprotein</keyword>
<name>A0ABX7JIP7_9RHOB</name>
<evidence type="ECO:0000313" key="7">
    <source>
        <dbReference type="EMBL" id="QRZ14125.1"/>
    </source>
</evidence>